<dbReference type="RefSeq" id="WP_016416413.1">
    <property type="nucleotide sequence ID" value="NZ_AUAB01000002.1"/>
</dbReference>
<evidence type="ECO:0000313" key="1">
    <source>
        <dbReference type="EMBL" id="EPC02483.1"/>
    </source>
</evidence>
<name>S2KPT8_LITA3</name>
<comment type="caution">
    <text evidence="1">The sequence shown here is derived from an EMBL/GenBank/DDBJ whole genome shotgun (WGS) entry which is preliminary data.</text>
</comment>
<dbReference type="OrthoDB" id="6937322at2"/>
<proteinExistence type="predicted"/>
<dbReference type="Proteomes" id="UP000014463">
    <property type="component" value="Unassembled WGS sequence"/>
</dbReference>
<reference evidence="1 2" key="1">
    <citation type="journal article" date="2013" name="Genome Announc.">
        <title>Draft genome sequence of the moderately halophilic gammaproteobacterium Halomonas anticariensis FP35.</title>
        <authorList>
            <person name="Tahrioui A."/>
            <person name="Quesada E."/>
            <person name="Llamas I."/>
        </authorList>
    </citation>
    <scope>NUCLEOTIDE SEQUENCE [LARGE SCALE GENOMIC DNA]</scope>
    <source>
        <strain evidence="2">DSM 16096 / CECT 5854 / LMG 22089 / FP35</strain>
    </source>
</reference>
<gene>
    <name evidence="1" type="ORF">L861_09005</name>
</gene>
<accession>S2KPT8</accession>
<dbReference type="EMBL" id="ASTJ01000024">
    <property type="protein sequence ID" value="EPC02483.1"/>
    <property type="molecule type" value="Genomic_DNA"/>
</dbReference>
<keyword evidence="2" id="KW-1185">Reference proteome</keyword>
<protein>
    <submittedName>
        <fullName evidence="1">Uncharacterized protein</fullName>
    </submittedName>
</protein>
<dbReference type="PATRIC" id="fig|1121939.11.peg.1909"/>
<dbReference type="AlphaFoldDB" id="S2KPT8"/>
<evidence type="ECO:0000313" key="2">
    <source>
        <dbReference type="Proteomes" id="UP000014463"/>
    </source>
</evidence>
<sequence>MPEEIIVKNFSSYEEIAALDGFEEEKGVSTDNYADIAGHYHLSDSLRCCRVLESGGLCHQKHNYGFVVALKSGGFSILGNRCALSKFAKDSKVRIAADRYEKERKRQEAIDGLRKIFSEKKERIETLSISLNYVYELYKYMRNIKDSLPMLCKFSLEDMARSGKRNVAVSLVYRHYYIDKESGEKKHEDTDGVHTVGTISAISLFNKNSFEEPLKNLRESLKLLENFHRVDEKATELQAKRFAAGIMGSEQAIRIKQDFEKLYLELNKVKPGVISALCKELDDRVATSKIFLQAKGMPHSNSKARQEITNLQEEIVEQTGAYKVIYG</sequence>
<dbReference type="STRING" id="1121939.L861_09005"/>
<organism evidence="1 2">
    <name type="scientific">Litchfieldella anticariensis (strain DSM 16096 / CECT 5854 / CIP 108499 / LMG 22089 / FP35)</name>
    <name type="common">Halomonas anticariensis</name>
    <dbReference type="NCBI Taxonomy" id="1121939"/>
    <lineage>
        <taxon>Bacteria</taxon>
        <taxon>Pseudomonadati</taxon>
        <taxon>Pseudomonadota</taxon>
        <taxon>Gammaproteobacteria</taxon>
        <taxon>Oceanospirillales</taxon>
        <taxon>Halomonadaceae</taxon>
        <taxon>Litchfieldella</taxon>
    </lineage>
</organism>